<keyword evidence="1" id="KW-0732">Signal</keyword>
<organism evidence="2 3">
    <name type="scientific">Ceratitis capitata</name>
    <name type="common">Mediterranean fruit fly</name>
    <name type="synonym">Tephritis capitata</name>
    <dbReference type="NCBI Taxonomy" id="7213"/>
    <lineage>
        <taxon>Eukaryota</taxon>
        <taxon>Metazoa</taxon>
        <taxon>Ecdysozoa</taxon>
        <taxon>Arthropoda</taxon>
        <taxon>Hexapoda</taxon>
        <taxon>Insecta</taxon>
        <taxon>Pterygota</taxon>
        <taxon>Neoptera</taxon>
        <taxon>Endopterygota</taxon>
        <taxon>Diptera</taxon>
        <taxon>Brachycera</taxon>
        <taxon>Muscomorpha</taxon>
        <taxon>Tephritoidea</taxon>
        <taxon>Tephritidae</taxon>
        <taxon>Ceratitis</taxon>
        <taxon>Ceratitis</taxon>
    </lineage>
</organism>
<protein>
    <submittedName>
        <fullName evidence="2">(Mediterranean fruit fly) hypothetical protein</fullName>
    </submittedName>
</protein>
<feature type="chain" id="PRO_5032840128" evidence="1">
    <location>
        <begin position="31"/>
        <end position="62"/>
    </location>
</feature>
<feature type="signal peptide" evidence="1">
    <location>
        <begin position="1"/>
        <end position="30"/>
    </location>
</feature>
<dbReference type="EMBL" id="CAJHJT010000001">
    <property type="protein sequence ID" value="CAD6993481.1"/>
    <property type="molecule type" value="Genomic_DNA"/>
</dbReference>
<comment type="caution">
    <text evidence="2">The sequence shown here is derived from an EMBL/GenBank/DDBJ whole genome shotgun (WGS) entry which is preliminary data.</text>
</comment>
<dbReference type="Proteomes" id="UP000606786">
    <property type="component" value="Unassembled WGS sequence"/>
</dbReference>
<evidence type="ECO:0000313" key="3">
    <source>
        <dbReference type="Proteomes" id="UP000606786"/>
    </source>
</evidence>
<feature type="non-terminal residue" evidence="2">
    <location>
        <position position="62"/>
    </location>
</feature>
<sequence>MGSYLQLTVAKWKVVSCWLFVASCTKQSRAAGDKAKAINSKSRDRRLHKIKYTNEIETCLIG</sequence>
<dbReference type="AlphaFoldDB" id="A0A811U455"/>
<proteinExistence type="predicted"/>
<evidence type="ECO:0000256" key="1">
    <source>
        <dbReference type="SAM" id="SignalP"/>
    </source>
</evidence>
<gene>
    <name evidence="2" type="ORF">CCAP1982_LOCUS2294</name>
</gene>
<keyword evidence="3" id="KW-1185">Reference proteome</keyword>
<accession>A0A811U455</accession>
<reference evidence="2" key="1">
    <citation type="submission" date="2020-11" db="EMBL/GenBank/DDBJ databases">
        <authorList>
            <person name="Whitehead M."/>
        </authorList>
    </citation>
    <scope>NUCLEOTIDE SEQUENCE</scope>
    <source>
        <strain evidence="2">EGII</strain>
    </source>
</reference>
<name>A0A811U455_CERCA</name>
<evidence type="ECO:0000313" key="2">
    <source>
        <dbReference type="EMBL" id="CAD6993481.1"/>
    </source>
</evidence>